<feature type="transmembrane region" description="Helical" evidence="1">
    <location>
        <begin position="193"/>
        <end position="210"/>
    </location>
</feature>
<name>A0A4Q7YR89_9BACT</name>
<dbReference type="OrthoDB" id="112570at2"/>
<feature type="transmembrane region" description="Helical" evidence="1">
    <location>
        <begin position="87"/>
        <end position="109"/>
    </location>
</feature>
<feature type="transmembrane region" description="Helical" evidence="1">
    <location>
        <begin position="53"/>
        <end position="75"/>
    </location>
</feature>
<keyword evidence="1" id="KW-1133">Transmembrane helix</keyword>
<keyword evidence="3" id="KW-1185">Reference proteome</keyword>
<feature type="transmembrane region" description="Helical" evidence="1">
    <location>
        <begin position="222"/>
        <end position="243"/>
    </location>
</feature>
<evidence type="ECO:0000313" key="3">
    <source>
        <dbReference type="Proteomes" id="UP000292958"/>
    </source>
</evidence>
<proteinExistence type="predicted"/>
<feature type="transmembrane region" description="Helical" evidence="1">
    <location>
        <begin position="20"/>
        <end position="41"/>
    </location>
</feature>
<dbReference type="RefSeq" id="WP_130417634.1">
    <property type="nucleotide sequence ID" value="NZ_SHKW01000001.1"/>
</dbReference>
<comment type="caution">
    <text evidence="2">The sequence shown here is derived from an EMBL/GenBank/DDBJ whole genome shotgun (WGS) entry which is preliminary data.</text>
</comment>
<gene>
    <name evidence="2" type="ORF">BDD14_0806</name>
</gene>
<feature type="transmembrane region" description="Helical" evidence="1">
    <location>
        <begin position="163"/>
        <end position="181"/>
    </location>
</feature>
<feature type="transmembrane region" description="Helical" evidence="1">
    <location>
        <begin position="129"/>
        <end position="151"/>
    </location>
</feature>
<organism evidence="2 3">
    <name type="scientific">Edaphobacter modestus</name>
    <dbReference type="NCBI Taxonomy" id="388466"/>
    <lineage>
        <taxon>Bacteria</taxon>
        <taxon>Pseudomonadati</taxon>
        <taxon>Acidobacteriota</taxon>
        <taxon>Terriglobia</taxon>
        <taxon>Terriglobales</taxon>
        <taxon>Acidobacteriaceae</taxon>
        <taxon>Edaphobacter</taxon>
    </lineage>
</organism>
<reference evidence="2 3" key="1">
    <citation type="submission" date="2019-02" db="EMBL/GenBank/DDBJ databases">
        <title>Genomic Encyclopedia of Archaeal and Bacterial Type Strains, Phase II (KMG-II): from individual species to whole genera.</title>
        <authorList>
            <person name="Goeker M."/>
        </authorList>
    </citation>
    <scope>NUCLEOTIDE SEQUENCE [LARGE SCALE GENOMIC DNA]</scope>
    <source>
        <strain evidence="2 3">DSM 18101</strain>
    </source>
</reference>
<protein>
    <submittedName>
        <fullName evidence="2">Uncharacterized protein</fullName>
    </submittedName>
</protein>
<dbReference type="AlphaFoldDB" id="A0A4Q7YR89"/>
<keyword evidence="1" id="KW-0472">Membrane</keyword>
<accession>A0A4Q7YR89</accession>
<sequence>MNTTQTLTAGRWVDKTADRWFYAGMAVVFILISIASFAPSIVNPENRLGPLTWLVAAHGIVFFAWLLIFLVQSLLIQTGRVAIHRRLGTASMFLAAGIVVLGYVTTIVMARRGFDLSGDLGAKSNPLGIAGQTIFPLGNLFEFGILVAAGYWYRRQSDIHKRLMLFAIVVLMPAPFAHFIGHSPLLRTHPAAAILPIALSLAASGIYDLIRFRRIHPVSLWVGIALFAIGNLSAFVIGPSAAWRRFAEWLIS</sequence>
<keyword evidence="1" id="KW-0812">Transmembrane</keyword>
<dbReference type="EMBL" id="SHKW01000001">
    <property type="protein sequence ID" value="RZU39423.1"/>
    <property type="molecule type" value="Genomic_DNA"/>
</dbReference>
<dbReference type="Proteomes" id="UP000292958">
    <property type="component" value="Unassembled WGS sequence"/>
</dbReference>
<evidence type="ECO:0000313" key="2">
    <source>
        <dbReference type="EMBL" id="RZU39423.1"/>
    </source>
</evidence>
<evidence type="ECO:0000256" key="1">
    <source>
        <dbReference type="SAM" id="Phobius"/>
    </source>
</evidence>